<keyword evidence="1" id="KW-0812">Transmembrane</keyword>
<dbReference type="InterPro" id="IPR000008">
    <property type="entry name" value="C2_dom"/>
</dbReference>
<dbReference type="Gene3D" id="2.130.10.30">
    <property type="entry name" value="Regulator of chromosome condensation 1/beta-lactamase-inhibitor protein II"/>
    <property type="match status" value="1"/>
</dbReference>
<dbReference type="EMBL" id="JAGKQM010000006">
    <property type="protein sequence ID" value="KAH0922304.1"/>
    <property type="molecule type" value="Genomic_DNA"/>
</dbReference>
<gene>
    <name evidence="4" type="ORF">HID58_022322</name>
</gene>
<dbReference type="SUPFAM" id="SSF50985">
    <property type="entry name" value="RCC1/BLIP-II"/>
    <property type="match status" value="1"/>
</dbReference>
<accession>A0ABQ8CYY3</accession>
<sequence>MWVCISLLRMVVKILPAVESSWKDVSGGGCGFAMATSESGKLITCGSTDDLGQIYVTSGKHCETPEPFPLPPEVCVQKAEAGWDHSVARAMKFIHGDGRNVYPLEECLDKWKEIPRQLRLYGNYVCSFLEMAMGSLIFYTYISDTSVLISAFIFFLNFCTLPGKLRAFLKTISTLLGGSIAKELQNYRCCELRSTCWKYIAGALYKTEAADDNSVYRNEVHHSLHQGRALHQVSTQRSCLLPGPITIADQMAEEAMKRGGSLSASTGRNISYPLSPMNGGYMRYETNGWEGDLQVYYTLTMELVMSLLTLTLIAINSQQCSFVIPMVGKTGVRGDRIMKETKKEENTWEPFWDEEFECQLTVPELGLLRVEVHNYNMLAKDNFSGRHILQKAI</sequence>
<keyword evidence="2" id="KW-0732">Signal</keyword>
<dbReference type="Pfam" id="PF00168">
    <property type="entry name" value="C2"/>
    <property type="match status" value="1"/>
</dbReference>
<feature type="signal peptide" evidence="2">
    <location>
        <begin position="1"/>
        <end position="20"/>
    </location>
</feature>
<feature type="domain" description="C2" evidence="3">
    <location>
        <begin position="289"/>
        <end position="393"/>
    </location>
</feature>
<keyword evidence="5" id="KW-1185">Reference proteome</keyword>
<dbReference type="InterPro" id="IPR035892">
    <property type="entry name" value="C2_domain_sf"/>
</dbReference>
<feature type="transmembrane region" description="Helical" evidence="1">
    <location>
        <begin position="120"/>
        <end position="141"/>
    </location>
</feature>
<organism evidence="4 5">
    <name type="scientific">Brassica napus</name>
    <name type="common">Rape</name>
    <dbReference type="NCBI Taxonomy" id="3708"/>
    <lineage>
        <taxon>Eukaryota</taxon>
        <taxon>Viridiplantae</taxon>
        <taxon>Streptophyta</taxon>
        <taxon>Embryophyta</taxon>
        <taxon>Tracheophyta</taxon>
        <taxon>Spermatophyta</taxon>
        <taxon>Magnoliopsida</taxon>
        <taxon>eudicotyledons</taxon>
        <taxon>Gunneridae</taxon>
        <taxon>Pentapetalae</taxon>
        <taxon>rosids</taxon>
        <taxon>malvids</taxon>
        <taxon>Brassicales</taxon>
        <taxon>Brassicaceae</taxon>
        <taxon>Brassiceae</taxon>
        <taxon>Brassica</taxon>
    </lineage>
</organism>
<proteinExistence type="predicted"/>
<feature type="chain" id="PRO_5046890469" description="C2 domain-containing protein" evidence="2">
    <location>
        <begin position="21"/>
        <end position="393"/>
    </location>
</feature>
<name>A0ABQ8CYY3_BRANA</name>
<reference evidence="4 5" key="1">
    <citation type="submission" date="2021-05" db="EMBL/GenBank/DDBJ databases">
        <title>Genome Assembly of Synthetic Allotetraploid Brassica napus Reveals Homoeologous Exchanges between Subgenomes.</title>
        <authorList>
            <person name="Davis J.T."/>
        </authorList>
    </citation>
    <scope>NUCLEOTIDE SEQUENCE [LARGE SCALE GENOMIC DNA]</scope>
    <source>
        <strain evidence="5">cv. Da-Ae</strain>
        <tissue evidence="4">Seedling</tissue>
    </source>
</reference>
<dbReference type="PROSITE" id="PS50004">
    <property type="entry name" value="C2"/>
    <property type="match status" value="1"/>
</dbReference>
<comment type="caution">
    <text evidence="4">The sequence shown here is derived from an EMBL/GenBank/DDBJ whole genome shotgun (WGS) entry which is preliminary data.</text>
</comment>
<dbReference type="InterPro" id="IPR009091">
    <property type="entry name" value="RCC1/BLIP-II"/>
</dbReference>
<keyword evidence="1" id="KW-1133">Transmembrane helix</keyword>
<protein>
    <recommendedName>
        <fullName evidence="3">C2 domain-containing protein</fullName>
    </recommendedName>
</protein>
<feature type="transmembrane region" description="Helical" evidence="1">
    <location>
        <begin position="147"/>
        <end position="165"/>
    </location>
</feature>
<dbReference type="SUPFAM" id="SSF49562">
    <property type="entry name" value="C2 domain (Calcium/lipid-binding domain, CaLB)"/>
    <property type="match status" value="1"/>
</dbReference>
<evidence type="ECO:0000256" key="1">
    <source>
        <dbReference type="SAM" id="Phobius"/>
    </source>
</evidence>
<evidence type="ECO:0000313" key="5">
    <source>
        <dbReference type="Proteomes" id="UP000824890"/>
    </source>
</evidence>
<evidence type="ECO:0000256" key="2">
    <source>
        <dbReference type="SAM" id="SignalP"/>
    </source>
</evidence>
<evidence type="ECO:0000313" key="4">
    <source>
        <dbReference type="EMBL" id="KAH0922304.1"/>
    </source>
</evidence>
<dbReference type="Proteomes" id="UP000824890">
    <property type="component" value="Unassembled WGS sequence"/>
</dbReference>
<dbReference type="Gene3D" id="2.60.40.150">
    <property type="entry name" value="C2 domain"/>
    <property type="match status" value="1"/>
</dbReference>
<evidence type="ECO:0000259" key="3">
    <source>
        <dbReference type="PROSITE" id="PS50004"/>
    </source>
</evidence>
<keyword evidence="1" id="KW-0472">Membrane</keyword>
<feature type="transmembrane region" description="Helical" evidence="1">
    <location>
        <begin position="295"/>
        <end position="315"/>
    </location>
</feature>